<dbReference type="PANTHER" id="PTHR24198:SF165">
    <property type="entry name" value="ANKYRIN REPEAT-CONTAINING PROTEIN-RELATED"/>
    <property type="match status" value="1"/>
</dbReference>
<organism evidence="6 7">
    <name type="scientific">Phlyctema vagabunda</name>
    <dbReference type="NCBI Taxonomy" id="108571"/>
    <lineage>
        <taxon>Eukaryota</taxon>
        <taxon>Fungi</taxon>
        <taxon>Dikarya</taxon>
        <taxon>Ascomycota</taxon>
        <taxon>Pezizomycotina</taxon>
        <taxon>Leotiomycetes</taxon>
        <taxon>Helotiales</taxon>
        <taxon>Dermateaceae</taxon>
        <taxon>Phlyctema</taxon>
    </lineage>
</organism>
<comment type="caution">
    <text evidence="6">The sequence shown here is derived from an EMBL/GenBank/DDBJ whole genome shotgun (WGS) entry which is preliminary data.</text>
</comment>
<feature type="repeat" description="ANK" evidence="3">
    <location>
        <begin position="1079"/>
        <end position="1111"/>
    </location>
</feature>
<dbReference type="Pfam" id="PF12796">
    <property type="entry name" value="Ank_2"/>
    <property type="match status" value="6"/>
</dbReference>
<dbReference type="Gene3D" id="1.25.40.20">
    <property type="entry name" value="Ankyrin repeat-containing domain"/>
    <property type="match status" value="4"/>
</dbReference>
<feature type="region of interest" description="Disordered" evidence="4">
    <location>
        <begin position="1639"/>
        <end position="1676"/>
    </location>
</feature>
<dbReference type="InterPro" id="IPR036770">
    <property type="entry name" value="Ankyrin_rpt-contain_sf"/>
</dbReference>
<evidence type="ECO:0000256" key="2">
    <source>
        <dbReference type="ARBA" id="ARBA00023043"/>
    </source>
</evidence>
<keyword evidence="7" id="KW-1185">Reference proteome</keyword>
<dbReference type="InterPro" id="IPR056884">
    <property type="entry name" value="NPHP3-like_N"/>
</dbReference>
<dbReference type="InterPro" id="IPR002110">
    <property type="entry name" value="Ankyrin_rpt"/>
</dbReference>
<dbReference type="PROSITE" id="PS50088">
    <property type="entry name" value="ANK_REPEAT"/>
    <property type="match status" value="7"/>
</dbReference>
<feature type="domain" description="Nephrocystin 3-like N-terminal" evidence="5">
    <location>
        <begin position="244"/>
        <end position="405"/>
    </location>
</feature>
<dbReference type="Pfam" id="PF00023">
    <property type="entry name" value="Ank"/>
    <property type="match status" value="1"/>
</dbReference>
<dbReference type="PRINTS" id="PR01415">
    <property type="entry name" value="ANKYRIN"/>
</dbReference>
<evidence type="ECO:0000256" key="1">
    <source>
        <dbReference type="ARBA" id="ARBA00022737"/>
    </source>
</evidence>
<evidence type="ECO:0000313" key="7">
    <source>
        <dbReference type="Proteomes" id="UP001629113"/>
    </source>
</evidence>
<feature type="repeat" description="ANK" evidence="3">
    <location>
        <begin position="1450"/>
        <end position="1483"/>
    </location>
</feature>
<dbReference type="Proteomes" id="UP001629113">
    <property type="component" value="Unassembled WGS sequence"/>
</dbReference>
<protein>
    <submittedName>
        <fullName evidence="6">Ankyrin unc44</fullName>
    </submittedName>
</protein>
<feature type="repeat" description="ANK" evidence="3">
    <location>
        <begin position="979"/>
        <end position="1011"/>
    </location>
</feature>
<evidence type="ECO:0000313" key="6">
    <source>
        <dbReference type="EMBL" id="KAL3424923.1"/>
    </source>
</evidence>
<evidence type="ECO:0000256" key="3">
    <source>
        <dbReference type="PROSITE-ProRule" id="PRU00023"/>
    </source>
</evidence>
<dbReference type="SUPFAM" id="SSF48403">
    <property type="entry name" value="Ankyrin repeat"/>
    <property type="match status" value="3"/>
</dbReference>
<sequence>MNDMHSANEDKTADDSVDAILGGESQATVLVDTTDSYLDAEHKFDIVTIHGLHGSSKKSWASETQSSWLKGLAISQKWEARIITYGWNKSDLTKSLYTRRAIKSEAYKLLQKLAELRKGQYPPLPLAFFAHDIGGIILKEALFLAGQYHGRFVNIKYSTRFLVFDDFITRFGTASEWIFEIERTHRDLDHEPDPTFYNLDIVMQNVATFPWREDGISPFIESIESRVAMINPLQSLRDSQHRFSWLSENETFLDWKDREDTSFLHINGSSDVTEAAQYVYFALNEGREKEYFKKVLYFKFDRYDIHRNSIGAMANTFLSQIMSACRESPASLIGDFEPPDFEECWTGRDALTFLMKTRIGLGNAGRVAWILDGFDQCDQSSILLLDEILCIASSSEQYFKILITSVDNKRIHKNLSSFHFIDIQEQETKPLAGNVECVKDLIQDLPQLCDFESEIVNLIESCGTDTQMRRLVLNWLRHLRLTPGRALERQIREFLVLSPENISQRVLSTIDEDTRPWARKVLTLILFSLRPITFEELGSALAMDAPDVTSLASDPYPEILEELSRSFGPLLTRDNGVIEFAHPSIRDILLHENLQAEKNTQWYLLDSPEDAHKIIVDICIQYLSLTGIQAQILTACKISPTAYPILQNQSNFLSYAIKFWPQHLQLGYKSAGASTISESVTRFLEDSLKLQHWAAANWYTSNPNLRSDRSFLSSLPILAALGLDEMLAHAIASLNSNENATLRMALMESARYGHHKVVRVLLNSKSIDQMSCIDAMLVAARSAEFDILRTLLHFARKEFKEVHFPQMLLSRAAYFGEDGILQFLIENGLDVNPTGYSGYSLPLYCAILRNNISTVQLLLQNHANHTAPNTRWKDTPPIVVAAKYGHANIIKMLLEAGTSVDGKDSDGRPAIWWAALLGQHEAVQALIHGGADKSAVEIGLTEALDYPILFSVVRVPRIKICRALLLYGVDPNIPKRSTYPTSTLGLAALNGNVDTCRLLVEYGADINGCHDDKPIIHGVFSKKREMVDFFLEKEADVDVKIDTDQMTSTPLIAAAEINDNKIAAALLENNATIDLALSSGKTALHYAADEGNPDMIKLLIEAGADTSIAAFDRGWGMLHRNYDRVDCLKVLLDGGADVDATCIDGTCLYLAAYHGCLEEVKLLIARHANLELTSGTSNYWDDGCTPLHAAAALGFHEIVRALLDGGANANAKSPKGFSPLILATSNRRDECVKALLDYSIDLEAATPEGFTAVYFCHTDSHLPIARMLVNRGANLKHRNKYGYTPLCEVVLEQRMGLVAYLLERKAEINTTGSMQGGPMHIAASNGNIDMLKLLIQNGGDINLVEPEVGTPLSSFFLSSNDIDHEPVLRYLLEEAGANVNVYGGNFGSILNASFLRSEVENITPILEKGVDVNYPDNFGRRPIHYASMRTTAHVQLLLDAGVDVKTKTKIGQLPLHFAVVSGNLELIELILTRTNVSINEPDEDGWTPLMWACRISDNWGAPSVLSTQVIELLLSHGADLWVRGRSTGVEWSPLKVARYHDASDEVVKLLIPQRQTTTSKDGENLVWDPEFHTSRPANRTNGFCDICLFGLYGVHHACIGCADPFCICFKCWGRKDDFHPQHDSWELCGMEYKSVEEEIKAKDEDEKDDETSMVEQIEDDDDQGDWSNDDDEKKGH</sequence>
<feature type="compositionally biased region" description="Acidic residues" evidence="4">
    <location>
        <begin position="1645"/>
        <end position="1670"/>
    </location>
</feature>
<proteinExistence type="predicted"/>
<name>A0ABR4PNJ5_9HELO</name>
<dbReference type="EMBL" id="JBFCZG010000003">
    <property type="protein sequence ID" value="KAL3424923.1"/>
    <property type="molecule type" value="Genomic_DNA"/>
</dbReference>
<evidence type="ECO:0000256" key="4">
    <source>
        <dbReference type="SAM" id="MobiDB-lite"/>
    </source>
</evidence>
<evidence type="ECO:0000259" key="5">
    <source>
        <dbReference type="Pfam" id="PF24883"/>
    </source>
</evidence>
<feature type="repeat" description="ANK" evidence="3">
    <location>
        <begin position="1182"/>
        <end position="1214"/>
    </location>
</feature>
<dbReference type="PROSITE" id="PS50297">
    <property type="entry name" value="ANK_REP_REGION"/>
    <property type="match status" value="6"/>
</dbReference>
<accession>A0ABR4PNJ5</accession>
<dbReference type="PANTHER" id="PTHR24198">
    <property type="entry name" value="ANKYRIN REPEAT AND PROTEIN KINASE DOMAIN-CONTAINING PROTEIN"/>
    <property type="match status" value="1"/>
</dbReference>
<gene>
    <name evidence="6" type="ORF">PVAG01_04204</name>
</gene>
<dbReference type="Pfam" id="PF24883">
    <property type="entry name" value="NPHP3_N"/>
    <property type="match status" value="1"/>
</dbReference>
<dbReference type="Pfam" id="PF13606">
    <property type="entry name" value="Ank_3"/>
    <property type="match status" value="1"/>
</dbReference>
<dbReference type="SMART" id="SM00248">
    <property type="entry name" value="ANK"/>
    <property type="match status" value="20"/>
</dbReference>
<feature type="repeat" description="ANK" evidence="3">
    <location>
        <begin position="1248"/>
        <end position="1280"/>
    </location>
</feature>
<keyword evidence="2 3" id="KW-0040">ANK repeat</keyword>
<feature type="repeat" description="ANK" evidence="3">
    <location>
        <begin position="873"/>
        <end position="905"/>
    </location>
</feature>
<keyword evidence="1" id="KW-0677">Repeat</keyword>
<reference evidence="6 7" key="1">
    <citation type="submission" date="2024-06" db="EMBL/GenBank/DDBJ databases">
        <title>Complete genome of Phlyctema vagabunda strain 19-DSS-EL-015.</title>
        <authorList>
            <person name="Fiorenzani C."/>
        </authorList>
    </citation>
    <scope>NUCLEOTIDE SEQUENCE [LARGE SCALE GENOMIC DNA]</scope>
    <source>
        <strain evidence="6 7">19-DSS-EL-015</strain>
    </source>
</reference>
<feature type="repeat" description="ANK" evidence="3">
    <location>
        <begin position="1318"/>
        <end position="1346"/>
    </location>
</feature>